<name>A0A9P6M333_9FUNG</name>
<feature type="transmembrane region" description="Helical" evidence="8">
    <location>
        <begin position="490"/>
        <end position="511"/>
    </location>
</feature>
<proteinExistence type="inferred from homology"/>
<feature type="domain" description="CSC1/OSCA1-like N-terminal transmembrane" evidence="10">
    <location>
        <begin position="2"/>
        <end position="129"/>
    </location>
</feature>
<dbReference type="EMBL" id="JAAAHW010006277">
    <property type="protein sequence ID" value="KAF9963585.1"/>
    <property type="molecule type" value="Genomic_DNA"/>
</dbReference>
<feature type="transmembrane region" description="Helical" evidence="8">
    <location>
        <begin position="56"/>
        <end position="75"/>
    </location>
</feature>
<feature type="transmembrane region" description="Helical" evidence="8">
    <location>
        <begin position="640"/>
        <end position="659"/>
    </location>
</feature>
<feature type="transmembrane region" description="Helical" evidence="8">
    <location>
        <begin position="614"/>
        <end position="634"/>
    </location>
</feature>
<evidence type="ECO:0000256" key="1">
    <source>
        <dbReference type="ARBA" id="ARBA00004141"/>
    </source>
</evidence>
<keyword evidence="3" id="KW-0813">Transport</keyword>
<dbReference type="InterPro" id="IPR003864">
    <property type="entry name" value="CSC1/OSCA1-like_7TM"/>
</dbReference>
<feature type="transmembrane region" description="Helical" evidence="8">
    <location>
        <begin position="418"/>
        <end position="438"/>
    </location>
</feature>
<dbReference type="GO" id="GO:0005227">
    <property type="term" value="F:calcium-activated cation channel activity"/>
    <property type="evidence" value="ECO:0007669"/>
    <property type="project" value="InterPro"/>
</dbReference>
<feature type="transmembrane region" description="Helical" evidence="8">
    <location>
        <begin position="584"/>
        <end position="602"/>
    </location>
</feature>
<comment type="similarity">
    <text evidence="2">Belongs to the CSC1 (TC 1.A.17) family.</text>
</comment>
<dbReference type="OrthoDB" id="1689567at2759"/>
<evidence type="ECO:0000313" key="13">
    <source>
        <dbReference type="Proteomes" id="UP000749646"/>
    </source>
</evidence>
<feature type="region of interest" description="Disordered" evidence="7">
    <location>
        <begin position="785"/>
        <end position="944"/>
    </location>
</feature>
<evidence type="ECO:0000256" key="5">
    <source>
        <dbReference type="ARBA" id="ARBA00022989"/>
    </source>
</evidence>
<evidence type="ECO:0000256" key="8">
    <source>
        <dbReference type="SAM" id="Phobius"/>
    </source>
</evidence>
<dbReference type="PANTHER" id="PTHR13018:SF5">
    <property type="entry name" value="RE44586P"/>
    <property type="match status" value="1"/>
</dbReference>
<dbReference type="InterPro" id="IPR032880">
    <property type="entry name" value="CSC1/OSCA1-like_N"/>
</dbReference>
<comment type="subcellular location">
    <subcellularLocation>
        <location evidence="1">Membrane</location>
        <topology evidence="1">Multi-pass membrane protein</topology>
    </subcellularLocation>
</comment>
<dbReference type="Proteomes" id="UP000749646">
    <property type="component" value="Unassembled WGS sequence"/>
</dbReference>
<dbReference type="Pfam" id="PF14703">
    <property type="entry name" value="PHM7_cyt"/>
    <property type="match status" value="1"/>
</dbReference>
<dbReference type="PANTHER" id="PTHR13018">
    <property type="entry name" value="PROBABLE MEMBRANE PROTEIN DUF221-RELATED"/>
    <property type="match status" value="1"/>
</dbReference>
<dbReference type="InterPro" id="IPR045122">
    <property type="entry name" value="Csc1-like"/>
</dbReference>
<keyword evidence="4 8" id="KW-0812">Transmembrane</keyword>
<feature type="domain" description="CSC1/OSCA1-like 7TM region" evidence="9">
    <location>
        <begin position="363"/>
        <end position="634"/>
    </location>
</feature>
<keyword evidence="6 8" id="KW-0472">Membrane</keyword>
<evidence type="ECO:0000256" key="6">
    <source>
        <dbReference type="ARBA" id="ARBA00023136"/>
    </source>
</evidence>
<dbReference type="Pfam" id="PF02714">
    <property type="entry name" value="RSN1_7TM"/>
    <property type="match status" value="1"/>
</dbReference>
<evidence type="ECO:0008006" key="14">
    <source>
        <dbReference type="Google" id="ProtNLM"/>
    </source>
</evidence>
<feature type="transmembrane region" description="Helical" evidence="8">
    <location>
        <begin position="458"/>
        <end position="478"/>
    </location>
</feature>
<evidence type="ECO:0000256" key="2">
    <source>
        <dbReference type="ARBA" id="ARBA00007779"/>
    </source>
</evidence>
<feature type="transmembrane region" description="Helical" evidence="8">
    <location>
        <begin position="365"/>
        <end position="389"/>
    </location>
</feature>
<feature type="transmembrane region" description="Helical" evidence="8">
    <location>
        <begin position="106"/>
        <end position="128"/>
    </location>
</feature>
<evidence type="ECO:0000256" key="4">
    <source>
        <dbReference type="ARBA" id="ARBA00022692"/>
    </source>
</evidence>
<dbReference type="AlphaFoldDB" id="A0A9P6M333"/>
<evidence type="ECO:0000259" key="11">
    <source>
        <dbReference type="Pfam" id="PF14703"/>
    </source>
</evidence>
<evidence type="ECO:0000259" key="10">
    <source>
        <dbReference type="Pfam" id="PF13967"/>
    </source>
</evidence>
<keyword evidence="5 8" id="KW-1133">Transmembrane helix</keyword>
<keyword evidence="13" id="KW-1185">Reference proteome</keyword>
<sequence>MFAPRTKLHRHTPPVLSSTFFGWIPQLLRIPEAEVLDCVGLDAVMLLRFHSMAAKLFFCCAIPGFLIILPINKFLSKHGYSPDSPGNSRGNLSALDTVDEPKGTSIYYLLCQFAFTWTFSILTIYTIWNTYEGYVSIRRKYMQRRAKSIVNRSVMVVGLPDILQNDRGLAIFYESLGLGTVESAHVCRHVAKLKELVEQRAQALKKLEEAYTEYYGNPSGVPNYDPDKIMAGDDRPQTIAEQSEHASDSTSLLRPRDKKEQIKERPTMRLGFLGLFGKKVDKIDHRKEVFAALDERVQNMRLRRIFTTTGVGFITFEEMYSAQIFAQTVNTHETLSCQTVLAPEPRDIIWDNLNLPPNELGIRTVVVNTIIFFMIFFWSGPIGLLSSLLNLDSLEKWFPGATKLAMANPIFKSLLQGFLPSIGLELLLAVVPMILEVLCKNQGLQSYSGIGRSLYNKYFTFILVNVVLVLTIAGTWVQTANKVYHNLGELALLLAISLPRVSPFFVNYIILKGIGRLPLRLLQLVDVILQSFKGILSKTPRDYAEARAPPQLQQGEVYADSTLAFVIVLIYSCIKPLILGFGVAYFALGYVVYKYQLLYVFFHPYESNGQSWPMVYNRIMVGLLLFQSTMLGLFLLKKSFLLGGLLVPLLIGTIWFWIYTTKKYKRSAQFLPLELMRPSAIQAEIESYRTYLLQENPAAASENVAIQIDESSGMPVRRRSSRALRHIPKSAVEDDDYQAIPDRNTDYRQPPMTIFPGILNSNLRHYNNPAIAGPLPTLWLPLKKGSGGKTASLDDDDDLRVGTQYPDSGSSSDSDSDSDDGHNIESALSGQPFMLPTLPSDEPQNPEEADNLVGGGQDDDLSTPAPTATGSSSRTPAATEAGVTGEEDSARDAAVEGVDDVYYHHPPKSNAPSGRPRKVQGQQSHGILNFIRKKTPSGDAGSRA</sequence>
<evidence type="ECO:0000256" key="3">
    <source>
        <dbReference type="ARBA" id="ARBA00022448"/>
    </source>
</evidence>
<dbReference type="GO" id="GO:0005886">
    <property type="term" value="C:plasma membrane"/>
    <property type="evidence" value="ECO:0007669"/>
    <property type="project" value="TreeGrafter"/>
</dbReference>
<comment type="caution">
    <text evidence="12">The sequence shown here is derived from an EMBL/GenBank/DDBJ whole genome shotgun (WGS) entry which is preliminary data.</text>
</comment>
<protein>
    <recommendedName>
        <fullName evidence="14">DUF221-domain-containing protein</fullName>
    </recommendedName>
</protein>
<feature type="domain" description="CSC1/OSCA1-like cytosolic" evidence="11">
    <location>
        <begin position="152"/>
        <end position="352"/>
    </location>
</feature>
<feature type="compositionally biased region" description="Low complexity" evidence="7">
    <location>
        <begin position="862"/>
        <end position="879"/>
    </location>
</feature>
<reference evidence="12" key="1">
    <citation type="journal article" date="2020" name="Fungal Divers.">
        <title>Resolving the Mortierellaceae phylogeny through synthesis of multi-gene phylogenetics and phylogenomics.</title>
        <authorList>
            <person name="Vandepol N."/>
            <person name="Liber J."/>
            <person name="Desiro A."/>
            <person name="Na H."/>
            <person name="Kennedy M."/>
            <person name="Barry K."/>
            <person name="Grigoriev I.V."/>
            <person name="Miller A.N."/>
            <person name="O'Donnell K."/>
            <person name="Stajich J.E."/>
            <person name="Bonito G."/>
        </authorList>
    </citation>
    <scope>NUCLEOTIDE SEQUENCE</scope>
    <source>
        <strain evidence="12">MES-2147</strain>
    </source>
</reference>
<feature type="region of interest" description="Disordered" evidence="7">
    <location>
        <begin position="240"/>
        <end position="259"/>
    </location>
</feature>
<gene>
    <name evidence="12" type="ORF">BGZ65_002034</name>
</gene>
<organism evidence="12 13">
    <name type="scientific">Modicella reniformis</name>
    <dbReference type="NCBI Taxonomy" id="1440133"/>
    <lineage>
        <taxon>Eukaryota</taxon>
        <taxon>Fungi</taxon>
        <taxon>Fungi incertae sedis</taxon>
        <taxon>Mucoromycota</taxon>
        <taxon>Mortierellomycotina</taxon>
        <taxon>Mortierellomycetes</taxon>
        <taxon>Mortierellales</taxon>
        <taxon>Mortierellaceae</taxon>
        <taxon>Modicella</taxon>
    </lineage>
</organism>
<evidence type="ECO:0000313" key="12">
    <source>
        <dbReference type="EMBL" id="KAF9963585.1"/>
    </source>
</evidence>
<evidence type="ECO:0000256" key="7">
    <source>
        <dbReference type="SAM" id="MobiDB-lite"/>
    </source>
</evidence>
<dbReference type="InterPro" id="IPR027815">
    <property type="entry name" value="CSC1/OSCA1-like_cyt"/>
</dbReference>
<evidence type="ECO:0000259" key="9">
    <source>
        <dbReference type="Pfam" id="PF02714"/>
    </source>
</evidence>
<accession>A0A9P6M333</accession>
<dbReference type="Pfam" id="PF13967">
    <property type="entry name" value="RSN1_TM"/>
    <property type="match status" value="1"/>
</dbReference>